<proteinExistence type="predicted"/>
<dbReference type="InParanoid" id="C3Y8G7"/>
<dbReference type="STRING" id="7739.C3Y8G7"/>
<dbReference type="EMBL" id="GG666491">
    <property type="protein sequence ID" value="EEN63404.1"/>
    <property type="molecule type" value="Genomic_DNA"/>
</dbReference>
<reference evidence="5" key="1">
    <citation type="journal article" date="2008" name="Nature">
        <title>The amphioxus genome and the evolution of the chordate karyotype.</title>
        <authorList>
            <consortium name="US DOE Joint Genome Institute (JGI-PGF)"/>
            <person name="Putnam N.H."/>
            <person name="Butts T."/>
            <person name="Ferrier D.E.K."/>
            <person name="Furlong R.F."/>
            <person name="Hellsten U."/>
            <person name="Kawashima T."/>
            <person name="Robinson-Rechavi M."/>
            <person name="Shoguchi E."/>
            <person name="Terry A."/>
            <person name="Yu J.-K."/>
            <person name="Benito-Gutierrez E.L."/>
            <person name="Dubchak I."/>
            <person name="Garcia-Fernandez J."/>
            <person name="Gibson-Brown J.J."/>
            <person name="Grigoriev I.V."/>
            <person name="Horton A.C."/>
            <person name="de Jong P.J."/>
            <person name="Jurka J."/>
            <person name="Kapitonov V.V."/>
            <person name="Kohara Y."/>
            <person name="Kuroki Y."/>
            <person name="Lindquist E."/>
            <person name="Lucas S."/>
            <person name="Osoegawa K."/>
            <person name="Pennacchio L.A."/>
            <person name="Salamov A.A."/>
            <person name="Satou Y."/>
            <person name="Sauka-Spengler T."/>
            <person name="Schmutz J."/>
            <person name="Shin-I T."/>
            <person name="Toyoda A."/>
            <person name="Bronner-Fraser M."/>
            <person name="Fujiyama A."/>
            <person name="Holland L.Z."/>
            <person name="Holland P.W.H."/>
            <person name="Satoh N."/>
            <person name="Rokhsar D.S."/>
        </authorList>
    </citation>
    <scope>NUCLEOTIDE SEQUENCE [LARGE SCALE GENOMIC DNA]</scope>
    <source>
        <strain evidence="5">S238N-H82</strain>
        <tissue evidence="5">Testes</tissue>
    </source>
</reference>
<evidence type="ECO:0000256" key="2">
    <source>
        <dbReference type="SAM" id="Phobius"/>
    </source>
</evidence>
<dbReference type="Pfam" id="PF20694">
    <property type="entry name" value="TRADD-like_N"/>
    <property type="match status" value="1"/>
</dbReference>
<feature type="compositionally biased region" description="Pro residues" evidence="1">
    <location>
        <begin position="256"/>
        <end position="302"/>
    </location>
</feature>
<feature type="domain" description="TRADD-like N-terminal" evidence="4">
    <location>
        <begin position="421"/>
        <end position="482"/>
    </location>
</feature>
<keyword evidence="2" id="KW-1133">Transmembrane helix</keyword>
<sequence length="576" mass="63384">MAASYAFFSCIQVLSMFIPLVLGQRECIKVEAGGTANFTLGDYNKSKEVELALLADGDHYPLDRLLIIYKPKPGTPVKTEVSADYEDRLSLIDTPDGFVAQLKFVTVNDARNRTYQVQQAGYQGPEMCIHIIGPTSDDVRPSEVDEDIDSNSTPVVPVSPGVTFSSGKEVRKHDPPGYGEIVGIVFGIGCFIAVVAAVAAIMVYLFRHRRDSQPQDLILTNNQPQNPIPPNNQPQNPIPPNNQPQNLIPPNSQPQNPIPPNNQPQNPIPPSNQPQNPIPPSNQPQNPIPPSNQPQNPIPPSNQPLNQVLTNGQAHDPVPANGQPPHLFPVCGQPQDQHANPNQNCFQGENNLNDLIENILKTEVLQDPENFEAKLVQLNNLIKNVSPFFSLSLQAKLHLKYKFKSHVCDLSKAAFSRENVERYDRMADVFANFCATLKKVEDGCILCTLEFVDVEHLKSFLRSYRDGKLSEALAQVLITEEMKRREGADLYIDVKLLVERVKASSCVGAKQPTAVPVLPPALPLQPPAELGQSPDGTSEDRSIMKLQQHHSEAGGGSSLQAEPEGGQRRQYLATLR</sequence>
<feature type="compositionally biased region" description="Polar residues" evidence="1">
    <location>
        <begin position="334"/>
        <end position="346"/>
    </location>
</feature>
<feature type="signal peptide" evidence="3">
    <location>
        <begin position="1"/>
        <end position="23"/>
    </location>
</feature>
<feature type="region of interest" description="Disordered" evidence="1">
    <location>
        <begin position="145"/>
        <end position="173"/>
    </location>
</feature>
<gene>
    <name evidence="5" type="ORF">BRAFLDRAFT_69805</name>
</gene>
<feature type="compositionally biased region" description="Pro residues" evidence="1">
    <location>
        <begin position="517"/>
        <end position="526"/>
    </location>
</feature>
<feature type="transmembrane region" description="Helical" evidence="2">
    <location>
        <begin position="181"/>
        <end position="206"/>
    </location>
</feature>
<feature type="compositionally biased region" description="Pro residues" evidence="1">
    <location>
        <begin position="226"/>
        <end position="242"/>
    </location>
</feature>
<dbReference type="AlphaFoldDB" id="C3Y8G7"/>
<evidence type="ECO:0000313" key="5">
    <source>
        <dbReference type="EMBL" id="EEN63404.1"/>
    </source>
</evidence>
<evidence type="ECO:0000256" key="3">
    <source>
        <dbReference type="SAM" id="SignalP"/>
    </source>
</evidence>
<feature type="chain" id="PRO_5002934849" description="TRADD-like N-terminal domain-containing protein" evidence="3">
    <location>
        <begin position="24"/>
        <end position="576"/>
    </location>
</feature>
<keyword evidence="2" id="KW-0812">Transmembrane</keyword>
<name>C3Y8G7_BRAFL</name>
<dbReference type="InterPro" id="IPR049341">
    <property type="entry name" value="TRADD-like_N"/>
</dbReference>
<feature type="region of interest" description="Disordered" evidence="1">
    <location>
        <begin position="217"/>
        <end position="346"/>
    </location>
</feature>
<evidence type="ECO:0000256" key="1">
    <source>
        <dbReference type="SAM" id="MobiDB-lite"/>
    </source>
</evidence>
<accession>C3Y8G7</accession>
<keyword evidence="2" id="KW-0472">Membrane</keyword>
<feature type="region of interest" description="Disordered" evidence="1">
    <location>
        <begin position="517"/>
        <end position="576"/>
    </location>
</feature>
<feature type="compositionally biased region" description="Low complexity" evidence="1">
    <location>
        <begin position="243"/>
        <end position="255"/>
    </location>
</feature>
<evidence type="ECO:0000259" key="4">
    <source>
        <dbReference type="Pfam" id="PF20694"/>
    </source>
</evidence>
<feature type="compositionally biased region" description="Low complexity" evidence="1">
    <location>
        <begin position="152"/>
        <end position="167"/>
    </location>
</feature>
<organism>
    <name type="scientific">Branchiostoma floridae</name>
    <name type="common">Florida lancelet</name>
    <name type="synonym">Amphioxus</name>
    <dbReference type="NCBI Taxonomy" id="7739"/>
    <lineage>
        <taxon>Eukaryota</taxon>
        <taxon>Metazoa</taxon>
        <taxon>Chordata</taxon>
        <taxon>Cephalochordata</taxon>
        <taxon>Leptocardii</taxon>
        <taxon>Amphioxiformes</taxon>
        <taxon>Branchiostomatidae</taxon>
        <taxon>Branchiostoma</taxon>
    </lineage>
</organism>
<protein>
    <recommendedName>
        <fullName evidence="4">TRADD-like N-terminal domain-containing protein</fullName>
    </recommendedName>
</protein>
<keyword evidence="3" id="KW-0732">Signal</keyword>